<comment type="caution">
    <text evidence="9">The sequence shown here is derived from an EMBL/GenBank/DDBJ whole genome shotgun (WGS) entry which is preliminary data.</text>
</comment>
<evidence type="ECO:0000256" key="3">
    <source>
        <dbReference type="ARBA" id="ARBA00022448"/>
    </source>
</evidence>
<dbReference type="AlphaFoldDB" id="A0A1B8RP73"/>
<dbReference type="InterPro" id="IPR018385">
    <property type="entry name" value="C4_dicarb_anaerob_car-like"/>
</dbReference>
<dbReference type="Proteomes" id="UP000092714">
    <property type="component" value="Unassembled WGS sequence"/>
</dbReference>
<accession>A0A1B8RP73</accession>
<evidence type="ECO:0000256" key="5">
    <source>
        <dbReference type="ARBA" id="ARBA00022692"/>
    </source>
</evidence>
<dbReference type="EMBL" id="MAPZ01000019">
    <property type="protein sequence ID" value="OBY10556.1"/>
    <property type="molecule type" value="Genomic_DNA"/>
</dbReference>
<organism evidence="9 10">
    <name type="scientific">Clostridium paraputrificum</name>
    <dbReference type="NCBI Taxonomy" id="29363"/>
    <lineage>
        <taxon>Bacteria</taxon>
        <taxon>Bacillati</taxon>
        <taxon>Bacillota</taxon>
        <taxon>Clostridia</taxon>
        <taxon>Eubacteriales</taxon>
        <taxon>Clostridiaceae</taxon>
        <taxon>Clostridium</taxon>
    </lineage>
</organism>
<feature type="transmembrane region" description="Helical" evidence="8">
    <location>
        <begin position="191"/>
        <end position="213"/>
    </location>
</feature>
<keyword evidence="10" id="KW-1185">Reference proteome</keyword>
<dbReference type="GO" id="GO:0015556">
    <property type="term" value="F:C4-dicarboxylate transmembrane transporter activity"/>
    <property type="evidence" value="ECO:0007669"/>
    <property type="project" value="InterPro"/>
</dbReference>
<dbReference type="NCBIfam" id="TIGR00771">
    <property type="entry name" value="DcuC"/>
    <property type="match status" value="1"/>
</dbReference>
<feature type="transmembrane region" description="Helical" evidence="8">
    <location>
        <begin position="68"/>
        <end position="93"/>
    </location>
</feature>
<dbReference type="PANTHER" id="PTHR42002">
    <property type="entry name" value="ANAEROBIC C4-DICARBOXYLATE TRANSPORTER DCUC-RELATED"/>
    <property type="match status" value="1"/>
</dbReference>
<dbReference type="OrthoDB" id="1674075at2"/>
<dbReference type="InterPro" id="IPR004669">
    <property type="entry name" value="C4_dicarb_anaerob_car"/>
</dbReference>
<dbReference type="Pfam" id="PF03606">
    <property type="entry name" value="DcuC"/>
    <property type="match status" value="1"/>
</dbReference>
<proteinExistence type="inferred from homology"/>
<feature type="transmembrane region" description="Helical" evidence="8">
    <location>
        <begin position="269"/>
        <end position="288"/>
    </location>
</feature>
<dbReference type="eggNOG" id="COG3069">
    <property type="taxonomic scope" value="Bacteria"/>
</dbReference>
<evidence type="ECO:0000313" key="9">
    <source>
        <dbReference type="EMBL" id="OBY10556.1"/>
    </source>
</evidence>
<keyword evidence="6 8" id="KW-1133">Transmembrane helix</keyword>
<dbReference type="GO" id="GO:0005886">
    <property type="term" value="C:plasma membrane"/>
    <property type="evidence" value="ECO:0007669"/>
    <property type="project" value="UniProtKB-SubCell"/>
</dbReference>
<keyword evidence="5 8" id="KW-0812">Transmembrane</keyword>
<dbReference type="GeneID" id="42776050"/>
<keyword evidence="7 8" id="KW-0472">Membrane</keyword>
<feature type="transmembrane region" description="Helical" evidence="8">
    <location>
        <begin position="113"/>
        <end position="139"/>
    </location>
</feature>
<evidence type="ECO:0000256" key="1">
    <source>
        <dbReference type="ARBA" id="ARBA00004651"/>
    </source>
</evidence>
<feature type="transmembrane region" description="Helical" evidence="8">
    <location>
        <begin position="434"/>
        <end position="451"/>
    </location>
</feature>
<feature type="transmembrane region" description="Helical" evidence="8">
    <location>
        <begin position="151"/>
        <end position="171"/>
    </location>
</feature>
<evidence type="ECO:0000313" key="10">
    <source>
        <dbReference type="Proteomes" id="UP000092714"/>
    </source>
</evidence>
<keyword evidence="3" id="KW-0813">Transport</keyword>
<feature type="transmembrane region" description="Helical" evidence="8">
    <location>
        <begin position="245"/>
        <end position="263"/>
    </location>
</feature>
<keyword evidence="4" id="KW-1003">Cell membrane</keyword>
<protein>
    <submittedName>
        <fullName evidence="9">C4-dicarboxylate ABC transporter</fullName>
    </submittedName>
</protein>
<evidence type="ECO:0000256" key="8">
    <source>
        <dbReference type="SAM" id="Phobius"/>
    </source>
</evidence>
<evidence type="ECO:0000256" key="2">
    <source>
        <dbReference type="ARBA" id="ARBA00005275"/>
    </source>
</evidence>
<evidence type="ECO:0000256" key="7">
    <source>
        <dbReference type="ARBA" id="ARBA00023136"/>
    </source>
</evidence>
<sequence length="452" mass="48115">MLEIIIALLVVLGVGYLIYKKYNATIALAVGGIILLFAAVILGHPVLSPEETTGIVWLDPFKKVEISFLKNLGNIGLTIMTLFGFSSYMNLIGANEVTVDIMTKPLGKIKSKYFIVPVIFLLGNLLSLVVPSASSLAVLLMATLYPVLTKVGVTPLTAGAVIATTATIMPTPLGADNVLAAETFGMNIMDYVIAHAKVSIPTLVIMAVAHYFWQKYLDKKQSLSTEVKIDESKLAKLNNNLPPKYYAILPILPLILVLFFNIFMKEVQIGLVSIAFISLIVAVILELIRKKDFVKVSNDINEFFKGMGNGLAMVVSLLVAASLLVDGLKALGVVDMITNSVQNLHGAGTILMLAFSGVTFLIGLISGGGLSVFYASVEMIPELAAAVGVAGPMIALPMQMVANLVRSISPVAACIIVVCSITGTNPMQIVKRTSVPILVGVVSTLILSVILL</sequence>
<feature type="transmembrane region" description="Helical" evidence="8">
    <location>
        <begin position="309"/>
        <end position="330"/>
    </location>
</feature>
<name>A0A1B8RP73_9CLOT</name>
<reference evidence="9 10" key="1">
    <citation type="submission" date="2016-06" db="EMBL/GenBank/DDBJ databases">
        <authorList>
            <person name="Kjaerup R.B."/>
            <person name="Dalgaard T.S."/>
            <person name="Juul-Madsen H.R."/>
        </authorList>
    </citation>
    <scope>NUCLEOTIDE SEQUENCE [LARGE SCALE GENOMIC DNA]</scope>
    <source>
        <strain evidence="9 10">373-A1</strain>
    </source>
</reference>
<dbReference type="RefSeq" id="WP_027098224.1">
    <property type="nucleotide sequence ID" value="NZ_CABHIH010000002.1"/>
</dbReference>
<dbReference type="PANTHER" id="PTHR42002:SF2">
    <property type="entry name" value="ANAEROBIC C4-DICARBOXYLATE TRANSPORTER DCUC-RELATED"/>
    <property type="match status" value="1"/>
</dbReference>
<feature type="transmembrane region" description="Helical" evidence="8">
    <location>
        <begin position="27"/>
        <end position="47"/>
    </location>
</feature>
<comment type="similarity">
    <text evidence="2">Belongs to the DcuC/DcuD transporter (TC 2.A.61) family.</text>
</comment>
<evidence type="ECO:0000256" key="4">
    <source>
        <dbReference type="ARBA" id="ARBA00022475"/>
    </source>
</evidence>
<comment type="subcellular location">
    <subcellularLocation>
        <location evidence="1">Cell membrane</location>
        <topology evidence="1">Multi-pass membrane protein</topology>
    </subcellularLocation>
</comment>
<feature type="transmembrane region" description="Helical" evidence="8">
    <location>
        <begin position="383"/>
        <end position="402"/>
    </location>
</feature>
<dbReference type="NCBIfam" id="NF037994">
    <property type="entry name" value="DcuC_1"/>
    <property type="match status" value="1"/>
</dbReference>
<evidence type="ECO:0000256" key="6">
    <source>
        <dbReference type="ARBA" id="ARBA00022989"/>
    </source>
</evidence>
<gene>
    <name evidence="9" type="ORF">CP373A1_08580</name>
</gene>
<feature type="transmembrane region" description="Helical" evidence="8">
    <location>
        <begin position="350"/>
        <end position="376"/>
    </location>
</feature>